<dbReference type="InterPro" id="IPR003018">
    <property type="entry name" value="GAF"/>
</dbReference>
<dbReference type="InterPro" id="IPR000160">
    <property type="entry name" value="GGDEF_dom"/>
</dbReference>
<feature type="domain" description="GGDEF" evidence="2">
    <location>
        <begin position="322"/>
        <end position="455"/>
    </location>
</feature>
<dbReference type="SMART" id="SM00267">
    <property type="entry name" value="GGDEF"/>
    <property type="match status" value="1"/>
</dbReference>
<dbReference type="InterPro" id="IPR052163">
    <property type="entry name" value="DGC-Regulatory_Protein"/>
</dbReference>
<dbReference type="SUPFAM" id="SSF55781">
    <property type="entry name" value="GAF domain-like"/>
    <property type="match status" value="1"/>
</dbReference>
<name>A0ABU0RAV4_9MICO</name>
<dbReference type="InterPro" id="IPR029787">
    <property type="entry name" value="Nucleotide_cyclase"/>
</dbReference>
<accession>A0ABU0RAV4</accession>
<evidence type="ECO:0000256" key="1">
    <source>
        <dbReference type="SAM" id="MobiDB-lite"/>
    </source>
</evidence>
<protein>
    <submittedName>
        <fullName evidence="3">Diguanylate cyclase (GGDEF)-like protein</fullName>
    </submittedName>
</protein>
<dbReference type="Pfam" id="PF01590">
    <property type="entry name" value="GAF"/>
    <property type="match status" value="1"/>
</dbReference>
<dbReference type="InterPro" id="IPR043128">
    <property type="entry name" value="Rev_trsase/Diguanyl_cyclase"/>
</dbReference>
<dbReference type="PROSITE" id="PS50887">
    <property type="entry name" value="GGDEF"/>
    <property type="match status" value="1"/>
</dbReference>
<organism evidence="3 4">
    <name type="scientific">Agromyces ramosus</name>
    <dbReference type="NCBI Taxonomy" id="33879"/>
    <lineage>
        <taxon>Bacteria</taxon>
        <taxon>Bacillati</taxon>
        <taxon>Actinomycetota</taxon>
        <taxon>Actinomycetes</taxon>
        <taxon>Micrococcales</taxon>
        <taxon>Microbacteriaceae</taxon>
        <taxon>Agromyces</taxon>
    </lineage>
</organism>
<dbReference type="RefSeq" id="WP_307043077.1">
    <property type="nucleotide sequence ID" value="NZ_JAUSYY010000001.1"/>
</dbReference>
<dbReference type="NCBIfam" id="TIGR00254">
    <property type="entry name" value="GGDEF"/>
    <property type="match status" value="1"/>
</dbReference>
<dbReference type="Proteomes" id="UP001239083">
    <property type="component" value="Unassembled WGS sequence"/>
</dbReference>
<dbReference type="InterPro" id="IPR035965">
    <property type="entry name" value="PAS-like_dom_sf"/>
</dbReference>
<dbReference type="Gene3D" id="3.30.450.40">
    <property type="match status" value="1"/>
</dbReference>
<proteinExistence type="predicted"/>
<evidence type="ECO:0000313" key="3">
    <source>
        <dbReference type="EMBL" id="MDQ0895203.1"/>
    </source>
</evidence>
<dbReference type="PANTHER" id="PTHR46663:SF2">
    <property type="entry name" value="GGDEF DOMAIN-CONTAINING PROTEIN"/>
    <property type="match status" value="1"/>
</dbReference>
<dbReference type="PANTHER" id="PTHR46663">
    <property type="entry name" value="DIGUANYLATE CYCLASE DGCT-RELATED"/>
    <property type="match status" value="1"/>
</dbReference>
<dbReference type="Pfam" id="PF00990">
    <property type="entry name" value="GGDEF"/>
    <property type="match status" value="1"/>
</dbReference>
<evidence type="ECO:0000259" key="2">
    <source>
        <dbReference type="PROSITE" id="PS50887"/>
    </source>
</evidence>
<dbReference type="SMART" id="SM00065">
    <property type="entry name" value="GAF"/>
    <property type="match status" value="1"/>
</dbReference>
<dbReference type="EMBL" id="JAUSYY010000001">
    <property type="protein sequence ID" value="MDQ0895203.1"/>
    <property type="molecule type" value="Genomic_DNA"/>
</dbReference>
<keyword evidence="4" id="KW-1185">Reference proteome</keyword>
<dbReference type="InterPro" id="IPR029016">
    <property type="entry name" value="GAF-like_dom_sf"/>
</dbReference>
<evidence type="ECO:0000313" key="4">
    <source>
        <dbReference type="Proteomes" id="UP001239083"/>
    </source>
</evidence>
<dbReference type="Gene3D" id="3.30.70.270">
    <property type="match status" value="1"/>
</dbReference>
<sequence>MHPTTAPGDGRRTLPLLPACGLINVDRAGVIVNVNTAILEWTGSESVELIGRPLETFLTLRMPLARADGLRPTDATLHGTSGIVRPVVVGAIDGIRADNGMQIAVYDVSERTAFALGFHGAEAKTERARRRLQILLNAAVGFGAVRTETEAAELLVDVAERAFAATAVSVHLREPDGVVQVAGVNPLAPHWPAGFAPAGAFTLARGQVLVVRSPDDADRHAPGAGMSTAYRASGIEAAIASPIRSKGESLGSMVCYFDHPREFDEEAVPLAEALSNQAAQAIARVRLEESLRRAAMHDEVTGLPRRRLFEEDATQALLSDFPVVAVIFADLDGFKAVNDLLGHPAGDDLLREVGTRLRGVIRERDILGRFGGDEFVIVAAVDHPIDAESLAERIRASVAEPYDGLAELSITASIGVVTVEYPESPVIIDQLIRAADHAMYDAKLSGGDRVATREFRPTGRSALPKPREAAADASPSLAP</sequence>
<dbReference type="SUPFAM" id="SSF55073">
    <property type="entry name" value="Nucleotide cyclase"/>
    <property type="match status" value="1"/>
</dbReference>
<dbReference type="SUPFAM" id="SSF55785">
    <property type="entry name" value="PYP-like sensor domain (PAS domain)"/>
    <property type="match status" value="1"/>
</dbReference>
<comment type="caution">
    <text evidence="3">The sequence shown here is derived from an EMBL/GenBank/DDBJ whole genome shotgun (WGS) entry which is preliminary data.</text>
</comment>
<reference evidence="3 4" key="1">
    <citation type="submission" date="2023-07" db="EMBL/GenBank/DDBJ databases">
        <title>Comparative genomics of wheat-associated soil bacteria to identify genetic determinants of phenazine resistance.</title>
        <authorList>
            <person name="Mouncey N."/>
        </authorList>
    </citation>
    <scope>NUCLEOTIDE SEQUENCE [LARGE SCALE GENOMIC DNA]</scope>
    <source>
        <strain evidence="3 4">V3I3</strain>
    </source>
</reference>
<gene>
    <name evidence="3" type="ORF">QFZ26_002758</name>
</gene>
<dbReference type="CDD" id="cd01949">
    <property type="entry name" value="GGDEF"/>
    <property type="match status" value="1"/>
</dbReference>
<feature type="region of interest" description="Disordered" evidence="1">
    <location>
        <begin position="453"/>
        <end position="479"/>
    </location>
</feature>